<feature type="domain" description="Cation channel complex component UNC80 N-terminal" evidence="2">
    <location>
        <begin position="864"/>
        <end position="1041"/>
    </location>
</feature>
<gene>
    <name evidence="3" type="ORF">WH47_10217</name>
</gene>
<dbReference type="InterPro" id="IPR031542">
    <property type="entry name" value="UNC80_N"/>
</dbReference>
<dbReference type="Pfam" id="PF15778">
    <property type="entry name" value="UNC80_N"/>
    <property type="match status" value="1"/>
</dbReference>
<dbReference type="STRING" id="597456.A0A0L7R4E4"/>
<dbReference type="AlphaFoldDB" id="A0A0L7R4E4"/>
<dbReference type="Proteomes" id="UP000053825">
    <property type="component" value="Unassembled WGS sequence"/>
</dbReference>
<evidence type="ECO:0000313" key="4">
    <source>
        <dbReference type="Proteomes" id="UP000053825"/>
    </source>
</evidence>
<keyword evidence="4" id="KW-1185">Reference proteome</keyword>
<dbReference type="GO" id="GO:0055080">
    <property type="term" value="P:monoatomic cation homeostasis"/>
    <property type="evidence" value="ECO:0007669"/>
    <property type="project" value="TreeGrafter"/>
</dbReference>
<evidence type="ECO:0000313" key="3">
    <source>
        <dbReference type="EMBL" id="KOC65755.1"/>
    </source>
</evidence>
<feature type="compositionally biased region" description="Low complexity" evidence="1">
    <location>
        <begin position="1071"/>
        <end position="1086"/>
    </location>
</feature>
<dbReference type="GO" id="GO:0030424">
    <property type="term" value="C:axon"/>
    <property type="evidence" value="ECO:0007669"/>
    <property type="project" value="TreeGrafter"/>
</dbReference>
<proteinExistence type="predicted"/>
<organism evidence="3 4">
    <name type="scientific">Habropoda laboriosa</name>
    <dbReference type="NCBI Taxonomy" id="597456"/>
    <lineage>
        <taxon>Eukaryota</taxon>
        <taxon>Metazoa</taxon>
        <taxon>Ecdysozoa</taxon>
        <taxon>Arthropoda</taxon>
        <taxon>Hexapoda</taxon>
        <taxon>Insecta</taxon>
        <taxon>Pterygota</taxon>
        <taxon>Neoptera</taxon>
        <taxon>Endopterygota</taxon>
        <taxon>Hymenoptera</taxon>
        <taxon>Apocrita</taxon>
        <taxon>Aculeata</taxon>
        <taxon>Apoidea</taxon>
        <taxon>Anthophila</taxon>
        <taxon>Apidae</taxon>
        <taxon>Habropoda</taxon>
    </lineage>
</organism>
<feature type="region of interest" description="Disordered" evidence="1">
    <location>
        <begin position="1062"/>
        <end position="1121"/>
    </location>
</feature>
<accession>A0A0L7R4E4</accession>
<dbReference type="GO" id="GO:0005261">
    <property type="term" value="F:monoatomic cation channel activity"/>
    <property type="evidence" value="ECO:0007669"/>
    <property type="project" value="TreeGrafter"/>
</dbReference>
<evidence type="ECO:0000259" key="2">
    <source>
        <dbReference type="Pfam" id="PF15778"/>
    </source>
</evidence>
<reference evidence="3 4" key="1">
    <citation type="submission" date="2015-07" db="EMBL/GenBank/DDBJ databases">
        <title>The genome of Habropoda laboriosa.</title>
        <authorList>
            <person name="Pan H."/>
            <person name="Kapheim K."/>
        </authorList>
    </citation>
    <scope>NUCLEOTIDE SEQUENCE [LARGE SCALE GENOMIC DNA]</scope>
    <source>
        <strain evidence="3">0110345459</strain>
    </source>
</reference>
<feature type="region of interest" description="Disordered" evidence="1">
    <location>
        <begin position="1187"/>
        <end position="1226"/>
    </location>
</feature>
<feature type="compositionally biased region" description="Basic and acidic residues" evidence="1">
    <location>
        <begin position="1187"/>
        <end position="1208"/>
    </location>
</feature>
<dbReference type="PANTHER" id="PTHR31781:SF1">
    <property type="entry name" value="PROTEIN UNC-80 HOMOLOG"/>
    <property type="match status" value="1"/>
</dbReference>
<dbReference type="OrthoDB" id="7552979at2759"/>
<feature type="compositionally biased region" description="Polar residues" evidence="1">
    <location>
        <begin position="1209"/>
        <end position="1219"/>
    </location>
</feature>
<sequence>MLRNSISLHSLRMAQNKYVQVTIFEPVAKSSTESVHGYSAKTLSTIHECDSLKVSYVRNNAQKNVPSSVNSKSNVERFSSCEQSVDSPRNSDRHFDIDLLLRHYARNSNMEKSINKVLEQADEKCLNRSNDRSAKRIGQNVNEGPLIELDAVCRIYNSLKQSSSKSSLWSKVRFHDTLTTLQSFVRQFGNKTLEQILSSDPSMKMCERCGVISCSKSSYTSVESQKLQSEAPNFSRTRKLSDVLSNCDDYSQMYRDTKNCCPVKEETTKRIGRRRNRSNYKQNKDRGKTCVSREVIVKGKNQFCMNNPQENVEVMVAERENDNETRDVISGRSLKRDTVELQDYFRNSQITKQSGLAKSLKGIPIATIKNSRSQQIETNFNKGELSLNVCNEKIVKNISYEKSKSRLDDFIARNRVKNVENKHDRLRNVLDDTTPSISVMTCLARNRAESRGGEKKEFVSQLCERTCGHSRHHTDRRGFLLHNNKEKNSRVNSEFLTCDELPPSDKITKNVALPKNSQNYLQFCKHIEPIRNIKQFSSPTYLMEDDSLENCIKASDTLAQSNESNATIVSSSSAENLIREWIKAPRSSRESNIHDETCKKSGTSKLSVIGLNAEPRTFWNDKKCLYYVKKSIDEQYLQPHSAKKTWRSALSWSQLKLCHPSGPTVSKTAIKNSQKSIDHKIDTSNFKKIENCESKRCFKKQLLGWFKSATAIKSTKSKNVDANRESSGHSDSFSGDCSENITRRIIYNESSLKSIIDNNEKSQKIEDILLLYRKVLENTEKMDWQSFQRFVESLHPNKKDLWRDICEAINNEARRIADTNDKNTEVYIEITSTPFEELKQERRTRSKEIVFEMDITLGDIEKCLGRQLALTEKERLDTLKGASEFIKVRNDDSLEKVLVQNLHNDLTPSLRLILGTVPRWRLIQTALPYVLHATANLLHNRKDFQSLGAMETTLLYILHWIILDAAEECAETDTDPGNPFYYLFSIPTMSLFVYLFAPLCNHLKDIDFKTNLRLENGLKIWPAMNECRHPDTPCFTTHCRIKPQALWSRSFKSSKQHQMSDDVFFGGNVESPPSQSASAFSDQSADNKPLPPKHSDEDNSWVSSPKDTVFPETIPEESSGAEDEHVVIFRLPSLSESEKALDGGEASIFHVAMGRTTGFSKLTIEQVTAISGLDSCKQYHEKSTYAGLEKEKEDQSHKTEKKTQDASKTKASMMQQGPDDSTGAGLSGSYPIDVDVRAATFLDVAVLRCLFVPQWQEEGAHWALQFLYHR</sequence>
<dbReference type="PANTHER" id="PTHR31781">
    <property type="entry name" value="UNC80"/>
    <property type="match status" value="1"/>
</dbReference>
<name>A0A0L7R4E4_9HYME</name>
<protein>
    <submittedName>
        <fullName evidence="3">Protein unc-80 like protein</fullName>
    </submittedName>
</protein>
<dbReference type="EMBL" id="KQ414657">
    <property type="protein sequence ID" value="KOC65755.1"/>
    <property type="molecule type" value="Genomic_DNA"/>
</dbReference>
<evidence type="ECO:0000256" key="1">
    <source>
        <dbReference type="SAM" id="MobiDB-lite"/>
    </source>
</evidence>
<dbReference type="GO" id="GO:0034703">
    <property type="term" value="C:cation channel complex"/>
    <property type="evidence" value="ECO:0007669"/>
    <property type="project" value="TreeGrafter"/>
</dbReference>